<evidence type="ECO:0008006" key="3">
    <source>
        <dbReference type="Google" id="ProtNLM"/>
    </source>
</evidence>
<keyword evidence="2" id="KW-1185">Reference proteome</keyword>
<proteinExistence type="predicted"/>
<dbReference type="SUPFAM" id="SSF52047">
    <property type="entry name" value="RNI-like"/>
    <property type="match status" value="1"/>
</dbReference>
<sequence>MDNLKINWLNIIFNAEFLSLIDFKSLKEISMVSKLARKKLKPLLFKNIEFSQNQFNWSANNIIIEYYKHGYGSKLGFMSKEASNESVNDFLDDTALALDNIKNYCQSFDFYNLHRPAVYLFSIANIFGNLTALWCSNCIVPFTGFAKLGESLPNLTSIKLYSVSLLKLHTQSISSDQYIIPKNLSKLYICNCDIVNTDLISDPYEYLFNADRSQLITINFTLPKVSIPALKKLVFYTYFDEESGLEEFLELNPYLETLYIEFENIELFKKLKFLKSLIIENVIGSTSTDQTTTLGSIINLKINRVGERDFKFVKNLCLALPNLRYLSFDLEDIFNFQHSIDKFISPILSNLPQLKNLKLNIGNNEDESLDISKFSKIESLDLRTCSTKILNINFENLINLKKFKFIYNTTNSINQETKNKLIEYSNWKFKFSYRTILGYKILN</sequence>
<accession>A0A137P6C9</accession>
<dbReference type="EMBL" id="KQ964498">
    <property type="protein sequence ID" value="KXN70570.1"/>
    <property type="molecule type" value="Genomic_DNA"/>
</dbReference>
<evidence type="ECO:0000313" key="1">
    <source>
        <dbReference type="EMBL" id="KXN70570.1"/>
    </source>
</evidence>
<protein>
    <recommendedName>
        <fullName evidence="3">F-box domain-containing protein</fullName>
    </recommendedName>
</protein>
<organism evidence="1 2">
    <name type="scientific">Conidiobolus coronatus (strain ATCC 28846 / CBS 209.66 / NRRL 28638)</name>
    <name type="common">Delacroixia coronata</name>
    <dbReference type="NCBI Taxonomy" id="796925"/>
    <lineage>
        <taxon>Eukaryota</taxon>
        <taxon>Fungi</taxon>
        <taxon>Fungi incertae sedis</taxon>
        <taxon>Zoopagomycota</taxon>
        <taxon>Entomophthoromycotina</taxon>
        <taxon>Entomophthoromycetes</taxon>
        <taxon>Entomophthorales</taxon>
        <taxon>Ancylistaceae</taxon>
        <taxon>Conidiobolus</taxon>
    </lineage>
</organism>
<dbReference type="Gene3D" id="3.80.10.10">
    <property type="entry name" value="Ribonuclease Inhibitor"/>
    <property type="match status" value="1"/>
</dbReference>
<dbReference type="InterPro" id="IPR032675">
    <property type="entry name" value="LRR_dom_sf"/>
</dbReference>
<gene>
    <name evidence="1" type="ORF">CONCODRAFT_170592</name>
</gene>
<name>A0A137P6C9_CONC2</name>
<evidence type="ECO:0000313" key="2">
    <source>
        <dbReference type="Proteomes" id="UP000070444"/>
    </source>
</evidence>
<dbReference type="AlphaFoldDB" id="A0A137P6C9"/>
<dbReference type="Proteomes" id="UP000070444">
    <property type="component" value="Unassembled WGS sequence"/>
</dbReference>
<reference evidence="1 2" key="1">
    <citation type="journal article" date="2015" name="Genome Biol. Evol.">
        <title>Phylogenomic analyses indicate that early fungi evolved digesting cell walls of algal ancestors of land plants.</title>
        <authorList>
            <person name="Chang Y."/>
            <person name="Wang S."/>
            <person name="Sekimoto S."/>
            <person name="Aerts A.L."/>
            <person name="Choi C."/>
            <person name="Clum A."/>
            <person name="LaButti K.M."/>
            <person name="Lindquist E.A."/>
            <person name="Yee Ngan C."/>
            <person name="Ohm R.A."/>
            <person name="Salamov A.A."/>
            <person name="Grigoriev I.V."/>
            <person name="Spatafora J.W."/>
            <person name="Berbee M.L."/>
        </authorList>
    </citation>
    <scope>NUCLEOTIDE SEQUENCE [LARGE SCALE GENOMIC DNA]</scope>
    <source>
        <strain evidence="1 2">NRRL 28638</strain>
    </source>
</reference>